<keyword evidence="13" id="KW-0808">Transferase</keyword>
<comment type="caution">
    <text evidence="13">The sequence shown here is derived from an EMBL/GenBank/DDBJ whole genome shotgun (WGS) entry which is preliminary data.</text>
</comment>
<evidence type="ECO:0000256" key="1">
    <source>
        <dbReference type="ARBA" id="ARBA00005306"/>
    </source>
</evidence>
<keyword evidence="6 11" id="KW-0067">ATP-binding</keyword>
<dbReference type="NCBIfam" id="NF004014">
    <property type="entry name" value="PRK05477.1-4"/>
    <property type="match status" value="1"/>
</dbReference>
<dbReference type="GO" id="GO:0050567">
    <property type="term" value="F:glutaminyl-tRNA synthase (glutamine-hydrolyzing) activity"/>
    <property type="evidence" value="ECO:0007669"/>
    <property type="project" value="UniProtKB-UniRule"/>
</dbReference>
<keyword evidence="14" id="KW-1185">Reference proteome</keyword>
<dbReference type="HAMAP" id="MF_00121">
    <property type="entry name" value="GatB"/>
    <property type="match status" value="1"/>
</dbReference>
<dbReference type="InterPro" id="IPR017959">
    <property type="entry name" value="Asn/Gln-tRNA_amidoTrfase_suB/E"/>
</dbReference>
<dbReference type="InterPro" id="IPR014746">
    <property type="entry name" value="Gln_synth/guanido_kin_cat_dom"/>
</dbReference>
<comment type="similarity">
    <text evidence="1 11">Belongs to the GatB/GatE family. GatB subfamily.</text>
</comment>
<dbReference type="AlphaFoldDB" id="A0A5C6V0E7"/>
<dbReference type="GO" id="GO:0005524">
    <property type="term" value="F:ATP binding"/>
    <property type="evidence" value="ECO:0007669"/>
    <property type="project" value="UniProtKB-KW"/>
</dbReference>
<dbReference type="PANTHER" id="PTHR11659">
    <property type="entry name" value="GLUTAMYL-TRNA GLN AMIDOTRANSFERASE SUBUNIT B MITOCHONDRIAL AND PROKARYOTIC PET112-RELATED"/>
    <property type="match status" value="1"/>
</dbReference>
<evidence type="ECO:0000259" key="12">
    <source>
        <dbReference type="SMART" id="SM00845"/>
    </source>
</evidence>
<feature type="domain" description="Asn/Gln amidotransferase" evidence="12">
    <location>
        <begin position="334"/>
        <end position="482"/>
    </location>
</feature>
<dbReference type="InterPro" id="IPR023168">
    <property type="entry name" value="GatB_Yqey_C_2"/>
</dbReference>
<dbReference type="NCBIfam" id="TIGR00133">
    <property type="entry name" value="gatB"/>
    <property type="match status" value="1"/>
</dbReference>
<dbReference type="EMBL" id="VORB01000007">
    <property type="protein sequence ID" value="TXC78384.1"/>
    <property type="molecule type" value="Genomic_DNA"/>
</dbReference>
<evidence type="ECO:0000313" key="14">
    <source>
        <dbReference type="Proteomes" id="UP000321168"/>
    </source>
</evidence>
<dbReference type="SUPFAM" id="SSF55931">
    <property type="entry name" value="Glutamine synthetase/guanido kinase"/>
    <property type="match status" value="1"/>
</dbReference>
<dbReference type="Gene3D" id="1.10.10.410">
    <property type="match status" value="1"/>
</dbReference>
<gene>
    <name evidence="11 13" type="primary">gatB</name>
    <name evidence="13" type="ORF">FRX97_08625</name>
</gene>
<keyword evidence="4 11" id="KW-0436">Ligase</keyword>
<comment type="function">
    <text evidence="8 11">Allows the formation of correctly charged Asn-tRNA(Asn) or Gln-tRNA(Gln) through the transamidation of misacylated Asp-tRNA(Asn) or Glu-tRNA(Gln) in organisms which lack either or both of asparaginyl-tRNA or glutaminyl-tRNA synthetases. The reaction takes place in the presence of glutamine and ATP through an activated phospho-Asp-tRNA(Asn) or phospho-Glu-tRNA(Gln).</text>
</comment>
<dbReference type="InterPro" id="IPR004413">
    <property type="entry name" value="GatB"/>
</dbReference>
<dbReference type="Proteomes" id="UP000321168">
    <property type="component" value="Unassembled WGS sequence"/>
</dbReference>
<reference evidence="13 14" key="1">
    <citation type="submission" date="2019-08" db="EMBL/GenBank/DDBJ databases">
        <title>Genome of Luteibaculum oceani JCM 18817.</title>
        <authorList>
            <person name="Bowman J.P."/>
        </authorList>
    </citation>
    <scope>NUCLEOTIDE SEQUENCE [LARGE SCALE GENOMIC DNA]</scope>
    <source>
        <strain evidence="13 14">JCM 18817</strain>
    </source>
</reference>
<dbReference type="PANTHER" id="PTHR11659:SF4">
    <property type="entry name" value="ASPARTYL_GLUTAMYL-TRNA(GLN) AMIDOTRANSFERASE SUBUNIT B_E CATALYTIC DOMAIN-CONTAINING PROTEIN"/>
    <property type="match status" value="1"/>
</dbReference>
<dbReference type="InterPro" id="IPR006075">
    <property type="entry name" value="Asn/Gln-tRNA_Trfase_suB/E_cat"/>
</dbReference>
<evidence type="ECO:0000256" key="6">
    <source>
        <dbReference type="ARBA" id="ARBA00022840"/>
    </source>
</evidence>
<dbReference type="InterPro" id="IPR042114">
    <property type="entry name" value="GatB_C_1"/>
</dbReference>
<evidence type="ECO:0000256" key="2">
    <source>
        <dbReference type="ARBA" id="ARBA00011123"/>
    </source>
</evidence>
<dbReference type="PROSITE" id="PS01234">
    <property type="entry name" value="GATB"/>
    <property type="match status" value="1"/>
</dbReference>
<dbReference type="Pfam" id="PF02934">
    <property type="entry name" value="GatB_N"/>
    <property type="match status" value="1"/>
</dbReference>
<dbReference type="Gene3D" id="1.10.150.380">
    <property type="entry name" value="GatB domain, N-terminal subdomain"/>
    <property type="match status" value="1"/>
</dbReference>
<protein>
    <recommendedName>
        <fullName evidence="3 11">Aspartyl/glutamyl-tRNA(Asn/Gln) amidotransferase subunit B</fullName>
        <shortName evidence="11">Asp/Glu-ADT subunit B</shortName>
        <ecNumber evidence="11">6.3.5.-</ecNumber>
    </recommendedName>
</protein>
<dbReference type="SUPFAM" id="SSF89095">
    <property type="entry name" value="GatB/YqeY motif"/>
    <property type="match status" value="1"/>
</dbReference>
<dbReference type="Pfam" id="PF02637">
    <property type="entry name" value="GatB_Yqey"/>
    <property type="match status" value="1"/>
</dbReference>
<comment type="catalytic activity">
    <reaction evidence="9 11">
        <text>L-aspartyl-tRNA(Asn) + L-glutamine + ATP + H2O = L-asparaginyl-tRNA(Asn) + L-glutamate + ADP + phosphate + 2 H(+)</text>
        <dbReference type="Rhea" id="RHEA:14513"/>
        <dbReference type="Rhea" id="RHEA-COMP:9674"/>
        <dbReference type="Rhea" id="RHEA-COMP:9677"/>
        <dbReference type="ChEBI" id="CHEBI:15377"/>
        <dbReference type="ChEBI" id="CHEBI:15378"/>
        <dbReference type="ChEBI" id="CHEBI:29985"/>
        <dbReference type="ChEBI" id="CHEBI:30616"/>
        <dbReference type="ChEBI" id="CHEBI:43474"/>
        <dbReference type="ChEBI" id="CHEBI:58359"/>
        <dbReference type="ChEBI" id="CHEBI:78515"/>
        <dbReference type="ChEBI" id="CHEBI:78516"/>
        <dbReference type="ChEBI" id="CHEBI:456216"/>
    </reaction>
</comment>
<evidence type="ECO:0000256" key="7">
    <source>
        <dbReference type="ARBA" id="ARBA00022917"/>
    </source>
</evidence>
<organism evidence="13 14">
    <name type="scientific">Luteibaculum oceani</name>
    <dbReference type="NCBI Taxonomy" id="1294296"/>
    <lineage>
        <taxon>Bacteria</taxon>
        <taxon>Pseudomonadati</taxon>
        <taxon>Bacteroidota</taxon>
        <taxon>Flavobacteriia</taxon>
        <taxon>Flavobacteriales</taxon>
        <taxon>Luteibaculaceae</taxon>
        <taxon>Luteibaculum</taxon>
    </lineage>
</organism>
<comment type="catalytic activity">
    <reaction evidence="10 11">
        <text>L-glutamyl-tRNA(Gln) + L-glutamine + ATP + H2O = L-glutaminyl-tRNA(Gln) + L-glutamate + ADP + phosphate + H(+)</text>
        <dbReference type="Rhea" id="RHEA:17521"/>
        <dbReference type="Rhea" id="RHEA-COMP:9681"/>
        <dbReference type="Rhea" id="RHEA-COMP:9684"/>
        <dbReference type="ChEBI" id="CHEBI:15377"/>
        <dbReference type="ChEBI" id="CHEBI:15378"/>
        <dbReference type="ChEBI" id="CHEBI:29985"/>
        <dbReference type="ChEBI" id="CHEBI:30616"/>
        <dbReference type="ChEBI" id="CHEBI:43474"/>
        <dbReference type="ChEBI" id="CHEBI:58359"/>
        <dbReference type="ChEBI" id="CHEBI:78520"/>
        <dbReference type="ChEBI" id="CHEBI:78521"/>
        <dbReference type="ChEBI" id="CHEBI:456216"/>
    </reaction>
</comment>
<dbReference type="NCBIfam" id="NF004012">
    <property type="entry name" value="PRK05477.1-2"/>
    <property type="match status" value="1"/>
</dbReference>
<evidence type="ECO:0000256" key="8">
    <source>
        <dbReference type="ARBA" id="ARBA00024799"/>
    </source>
</evidence>
<evidence type="ECO:0000256" key="3">
    <source>
        <dbReference type="ARBA" id="ARBA00016923"/>
    </source>
</evidence>
<proteinExistence type="inferred from homology"/>
<comment type="subunit">
    <text evidence="2 11">Heterotrimer of A, B and C subunits.</text>
</comment>
<evidence type="ECO:0000256" key="5">
    <source>
        <dbReference type="ARBA" id="ARBA00022741"/>
    </source>
</evidence>
<evidence type="ECO:0000313" key="13">
    <source>
        <dbReference type="EMBL" id="TXC78384.1"/>
    </source>
</evidence>
<dbReference type="SMART" id="SM00845">
    <property type="entry name" value="GatB_Yqey"/>
    <property type="match status" value="1"/>
</dbReference>
<dbReference type="RefSeq" id="WP_147014806.1">
    <property type="nucleotide sequence ID" value="NZ_VORB01000007.1"/>
</dbReference>
<dbReference type="InterPro" id="IPR003789">
    <property type="entry name" value="Asn/Gln_tRNA_amidoTrase-B-like"/>
</dbReference>
<dbReference type="OrthoDB" id="9804078at2"/>
<dbReference type="GO" id="GO:0006412">
    <property type="term" value="P:translation"/>
    <property type="evidence" value="ECO:0007669"/>
    <property type="project" value="UniProtKB-UniRule"/>
</dbReference>
<dbReference type="EC" id="6.3.5.-" evidence="11"/>
<dbReference type="InterPro" id="IPR018027">
    <property type="entry name" value="Asn/Gln_amidotransferase"/>
</dbReference>
<keyword evidence="7 11" id="KW-0648">Protein biosynthesis</keyword>
<evidence type="ECO:0000256" key="11">
    <source>
        <dbReference type="HAMAP-Rule" id="MF_00121"/>
    </source>
</evidence>
<evidence type="ECO:0000256" key="4">
    <source>
        <dbReference type="ARBA" id="ARBA00022598"/>
    </source>
</evidence>
<keyword evidence="5 11" id="KW-0547">Nucleotide-binding</keyword>
<sequence length="484" mass="54651">MIDEATLAQYEIVIGLEVHLQLSTTTKAYSAEKYEYGGLPNDQVSVITLGHPGTLPVPNQQVVKYAVRLGLALGCDIRKEMHYARKNYFYADLPKGYQITQDHTPICNGGYIDITTNGVDKRVNLTRIHMEEDAGKSIHDVDPFHTLIDLNRAGVPLLEIVSEPEMRSGEEAYQYLTEVRKIVRYLGICDGNMEEGSLRCDANISVRKFGDPKFGTRTEVKNMNSMRNVQRAIDFEAKRQIEIIENGGTIHQETRSFDATDGSTFSLRSKEFAHDYRYFPEPDIAPISLKDVFIEEVKKGLPELPSQLFKKYTQEYGLSDYDATILTEERGIAEYYNDLISKFNNYKVAANWVITSVKSYLNQRAIKIDRFPLTTSNLAKLLQLIEDGKISHTTATQKIFPGVVDDNIDPETYAKENNLLQDTSEDEIIALAQAALDKYPDKVAAYKQGNKNLLGLFMGEFMKAAKGKADPKKANQILRTLLEK</sequence>
<accession>A0A5C6V0E7</accession>
<dbReference type="GO" id="GO:0050566">
    <property type="term" value="F:asparaginyl-tRNA synthase (glutamine-hydrolyzing) activity"/>
    <property type="evidence" value="ECO:0007669"/>
    <property type="project" value="RHEA"/>
</dbReference>
<evidence type="ECO:0000256" key="10">
    <source>
        <dbReference type="ARBA" id="ARBA00047913"/>
    </source>
</evidence>
<dbReference type="GO" id="GO:0016740">
    <property type="term" value="F:transferase activity"/>
    <property type="evidence" value="ECO:0007669"/>
    <property type="project" value="UniProtKB-KW"/>
</dbReference>
<dbReference type="InterPro" id="IPR017958">
    <property type="entry name" value="Gln-tRNA_amidoTrfase_suB_CS"/>
</dbReference>
<evidence type="ECO:0000256" key="9">
    <source>
        <dbReference type="ARBA" id="ARBA00047380"/>
    </source>
</evidence>
<name>A0A5C6V0E7_9FLAO</name>